<organism evidence="1">
    <name type="scientific">Solanum chacoense</name>
    <name type="common">Chaco potato</name>
    <dbReference type="NCBI Taxonomy" id="4108"/>
    <lineage>
        <taxon>Eukaryota</taxon>
        <taxon>Viridiplantae</taxon>
        <taxon>Streptophyta</taxon>
        <taxon>Embryophyta</taxon>
        <taxon>Tracheophyta</taxon>
        <taxon>Spermatophyta</taxon>
        <taxon>Magnoliopsida</taxon>
        <taxon>eudicotyledons</taxon>
        <taxon>Gunneridae</taxon>
        <taxon>Pentapetalae</taxon>
        <taxon>asterids</taxon>
        <taxon>lamiids</taxon>
        <taxon>Solanales</taxon>
        <taxon>Solanaceae</taxon>
        <taxon>Solanoideae</taxon>
        <taxon>Solaneae</taxon>
        <taxon>Solanum</taxon>
    </lineage>
</organism>
<protein>
    <submittedName>
        <fullName evidence="1">Putative ovule protein</fullName>
    </submittedName>
</protein>
<sequence>MFSSNAFASAGFDFVTTAFPLVLVVEELFIGFLVSIGFPPFEAPVTLLLVDSIARGDFTCSLLTTLGLKHDPPLSELLVVDVEFLFLPSLGDTARVVGICT</sequence>
<dbReference type="AlphaFoldDB" id="A0A0V0I1W0"/>
<dbReference type="EMBL" id="GEDG01012373">
    <property type="protein sequence ID" value="JAP26298.1"/>
    <property type="molecule type" value="Transcribed_RNA"/>
</dbReference>
<reference evidence="1" key="1">
    <citation type="submission" date="2015-12" db="EMBL/GenBank/DDBJ databases">
        <title>Gene expression during late stages of embryo sac development: a critical building block for successful pollen-pistil interactions.</title>
        <authorList>
            <person name="Liu Y."/>
            <person name="Joly V."/>
            <person name="Sabar M."/>
            <person name="Matton D.P."/>
        </authorList>
    </citation>
    <scope>NUCLEOTIDE SEQUENCE</scope>
</reference>
<proteinExistence type="predicted"/>
<evidence type="ECO:0000313" key="1">
    <source>
        <dbReference type="EMBL" id="JAP26298.1"/>
    </source>
</evidence>
<accession>A0A0V0I1W0</accession>
<name>A0A0V0I1W0_SOLCH</name>